<name>A0A6J6MJ85_9ZZZZ</name>
<sequence length="135" mass="15009">MAHLFLSDEWMLAAREIRSRYQDETMNVPVGVRMNQVITGVPFGKGIVKTYTDTSSGVLDIDLGHLESADVTVTTDYATARNIFVEQDPNFTMQAFMSGKIKVEGDMLKMMALQGSMPQNEIAKTIAEEIKSITK</sequence>
<dbReference type="Gene3D" id="3.30.1050.10">
    <property type="entry name" value="SCP2 sterol-binding domain"/>
    <property type="match status" value="1"/>
</dbReference>
<dbReference type="InterPro" id="IPR036527">
    <property type="entry name" value="SCP2_sterol-bd_dom_sf"/>
</dbReference>
<evidence type="ECO:0000313" key="2">
    <source>
        <dbReference type="EMBL" id="CAB4673208.1"/>
    </source>
</evidence>
<dbReference type="Pfam" id="PF02036">
    <property type="entry name" value="SCP2"/>
    <property type="match status" value="1"/>
</dbReference>
<protein>
    <submittedName>
        <fullName evidence="2">Unannotated protein</fullName>
    </submittedName>
</protein>
<organism evidence="2">
    <name type="scientific">freshwater metagenome</name>
    <dbReference type="NCBI Taxonomy" id="449393"/>
    <lineage>
        <taxon>unclassified sequences</taxon>
        <taxon>metagenomes</taxon>
        <taxon>ecological metagenomes</taxon>
    </lineage>
</organism>
<proteinExistence type="predicted"/>
<accession>A0A6J6MJ85</accession>
<feature type="domain" description="SCP2" evidence="1">
    <location>
        <begin position="56"/>
        <end position="115"/>
    </location>
</feature>
<dbReference type="EMBL" id="CAEZWU010000135">
    <property type="protein sequence ID" value="CAB4673208.1"/>
    <property type="molecule type" value="Genomic_DNA"/>
</dbReference>
<dbReference type="SUPFAM" id="SSF55718">
    <property type="entry name" value="SCP-like"/>
    <property type="match status" value="1"/>
</dbReference>
<dbReference type="InterPro" id="IPR003033">
    <property type="entry name" value="SCP2_sterol-bd_dom"/>
</dbReference>
<gene>
    <name evidence="2" type="ORF">UFOPK2292_00919</name>
</gene>
<reference evidence="2" key="1">
    <citation type="submission" date="2020-05" db="EMBL/GenBank/DDBJ databases">
        <authorList>
            <person name="Chiriac C."/>
            <person name="Salcher M."/>
            <person name="Ghai R."/>
            <person name="Kavagutti S V."/>
        </authorList>
    </citation>
    <scope>NUCLEOTIDE SEQUENCE</scope>
</reference>
<dbReference type="AlphaFoldDB" id="A0A6J6MJ85"/>
<evidence type="ECO:0000259" key="1">
    <source>
        <dbReference type="Pfam" id="PF02036"/>
    </source>
</evidence>